<feature type="region of interest" description="Disordered" evidence="1">
    <location>
        <begin position="1645"/>
        <end position="1737"/>
    </location>
</feature>
<feature type="compositionally biased region" description="Basic and acidic residues" evidence="1">
    <location>
        <begin position="1764"/>
        <end position="1773"/>
    </location>
</feature>
<feature type="compositionally biased region" description="Basic and acidic residues" evidence="1">
    <location>
        <begin position="1599"/>
        <end position="1609"/>
    </location>
</feature>
<feature type="region of interest" description="Disordered" evidence="1">
    <location>
        <begin position="1024"/>
        <end position="1168"/>
    </location>
</feature>
<feature type="compositionally biased region" description="Basic and acidic residues" evidence="1">
    <location>
        <begin position="563"/>
        <end position="579"/>
    </location>
</feature>
<feature type="region of interest" description="Disordered" evidence="1">
    <location>
        <begin position="1799"/>
        <end position="1833"/>
    </location>
</feature>
<feature type="region of interest" description="Disordered" evidence="1">
    <location>
        <begin position="749"/>
        <end position="977"/>
    </location>
</feature>
<feature type="region of interest" description="Disordered" evidence="1">
    <location>
        <begin position="2310"/>
        <end position="2393"/>
    </location>
</feature>
<feature type="compositionally biased region" description="Basic and acidic residues" evidence="1">
    <location>
        <begin position="370"/>
        <end position="389"/>
    </location>
</feature>
<feature type="compositionally biased region" description="Basic and acidic residues" evidence="1">
    <location>
        <begin position="244"/>
        <end position="270"/>
    </location>
</feature>
<feature type="compositionally biased region" description="Basic and acidic residues" evidence="1">
    <location>
        <begin position="691"/>
        <end position="706"/>
    </location>
</feature>
<feature type="compositionally biased region" description="Basic and acidic residues" evidence="1">
    <location>
        <begin position="1386"/>
        <end position="1395"/>
    </location>
</feature>
<feature type="compositionally biased region" description="Basic and acidic residues" evidence="1">
    <location>
        <begin position="407"/>
        <end position="417"/>
    </location>
</feature>
<feature type="compositionally biased region" description="Low complexity" evidence="1">
    <location>
        <begin position="441"/>
        <end position="451"/>
    </location>
</feature>
<feature type="compositionally biased region" description="Basic and acidic residues" evidence="1">
    <location>
        <begin position="2513"/>
        <end position="2535"/>
    </location>
</feature>
<feature type="compositionally biased region" description="Basic and acidic residues" evidence="1">
    <location>
        <begin position="588"/>
        <end position="598"/>
    </location>
</feature>
<feature type="compositionally biased region" description="Polar residues" evidence="1">
    <location>
        <begin position="1421"/>
        <end position="1436"/>
    </location>
</feature>
<comment type="caution">
    <text evidence="2">The sequence shown here is derived from an EMBL/GenBank/DDBJ whole genome shotgun (WGS) entry which is preliminary data.</text>
</comment>
<feature type="compositionally biased region" description="Basic and acidic residues" evidence="1">
    <location>
        <begin position="2870"/>
        <end position="2889"/>
    </location>
</feature>
<feature type="compositionally biased region" description="Basic and acidic residues" evidence="1">
    <location>
        <begin position="606"/>
        <end position="630"/>
    </location>
</feature>
<feature type="compositionally biased region" description="Basic and acidic residues" evidence="1">
    <location>
        <begin position="1872"/>
        <end position="1881"/>
    </location>
</feature>
<feature type="region of interest" description="Disordered" evidence="1">
    <location>
        <begin position="1872"/>
        <end position="2027"/>
    </location>
</feature>
<keyword evidence="3" id="KW-1185">Reference proteome</keyword>
<feature type="region of interest" description="Disordered" evidence="1">
    <location>
        <begin position="1752"/>
        <end position="1781"/>
    </location>
</feature>
<feature type="compositionally biased region" description="Basic and acidic residues" evidence="1">
    <location>
        <begin position="1993"/>
        <end position="2021"/>
    </location>
</feature>
<feature type="region of interest" description="Disordered" evidence="1">
    <location>
        <begin position="2102"/>
        <end position="2122"/>
    </location>
</feature>
<dbReference type="EMBL" id="SWLB01000006">
    <property type="protein sequence ID" value="KAF3337531.1"/>
    <property type="molecule type" value="Genomic_DNA"/>
</dbReference>
<feature type="compositionally biased region" description="Basic and acidic residues" evidence="1">
    <location>
        <begin position="1892"/>
        <end position="1908"/>
    </location>
</feature>
<feature type="compositionally biased region" description="Basic and acidic residues" evidence="1">
    <location>
        <begin position="1338"/>
        <end position="1353"/>
    </location>
</feature>
<feature type="compositionally biased region" description="Polar residues" evidence="1">
    <location>
        <begin position="1304"/>
        <end position="1314"/>
    </location>
</feature>
<feature type="compositionally biased region" description="Basic and acidic residues" evidence="1">
    <location>
        <begin position="1546"/>
        <end position="1558"/>
    </location>
</feature>
<feature type="compositionally biased region" description="Basic and acidic residues" evidence="1">
    <location>
        <begin position="164"/>
        <end position="191"/>
    </location>
</feature>
<gene>
    <name evidence="2" type="ORF">FCM35_KLT18118</name>
</gene>
<feature type="region of interest" description="Disordered" evidence="1">
    <location>
        <begin position="2842"/>
        <end position="2941"/>
    </location>
</feature>
<protein>
    <submittedName>
        <fullName evidence="2">Microtubule-associated protein futsch</fullName>
    </submittedName>
</protein>
<feature type="compositionally biased region" description="Basic and acidic residues" evidence="1">
    <location>
        <begin position="1823"/>
        <end position="1833"/>
    </location>
</feature>
<feature type="compositionally biased region" description="Polar residues" evidence="1">
    <location>
        <begin position="1267"/>
        <end position="1278"/>
    </location>
</feature>
<feature type="compositionally biased region" description="Basic and acidic residues" evidence="1">
    <location>
        <begin position="840"/>
        <end position="857"/>
    </location>
</feature>
<feature type="region of interest" description="Disordered" evidence="1">
    <location>
        <begin position="2190"/>
        <end position="2223"/>
    </location>
</feature>
<feature type="compositionally biased region" description="Acidic residues" evidence="1">
    <location>
        <begin position="2280"/>
        <end position="2289"/>
    </location>
</feature>
<feature type="region of interest" description="Disordered" evidence="1">
    <location>
        <begin position="164"/>
        <end position="729"/>
    </location>
</feature>
<feature type="region of interest" description="Disordered" evidence="1">
    <location>
        <begin position="1"/>
        <end position="37"/>
    </location>
</feature>
<feature type="compositionally biased region" description="Acidic residues" evidence="1">
    <location>
        <begin position="271"/>
        <end position="282"/>
    </location>
</feature>
<feature type="compositionally biased region" description="Basic and acidic residues" evidence="1">
    <location>
        <begin position="1182"/>
        <end position="1204"/>
    </location>
</feature>
<dbReference type="Proteomes" id="UP000623129">
    <property type="component" value="Unassembled WGS sequence"/>
</dbReference>
<feature type="region of interest" description="Disordered" evidence="1">
    <location>
        <begin position="1182"/>
        <end position="1482"/>
    </location>
</feature>
<evidence type="ECO:0000313" key="2">
    <source>
        <dbReference type="EMBL" id="KAF3337531.1"/>
    </source>
</evidence>
<feature type="compositionally biased region" description="Basic and acidic residues" evidence="1">
    <location>
        <begin position="1074"/>
        <end position="1093"/>
    </location>
</feature>
<feature type="compositionally biased region" description="Basic and acidic residues" evidence="1">
    <location>
        <begin position="2898"/>
        <end position="2925"/>
    </location>
</feature>
<feature type="compositionally biased region" description="Basic and acidic residues" evidence="1">
    <location>
        <begin position="1316"/>
        <end position="1331"/>
    </location>
</feature>
<feature type="compositionally biased region" description="Basic and acidic residues" evidence="1">
    <location>
        <begin position="2359"/>
        <end position="2368"/>
    </location>
</feature>
<feature type="compositionally biased region" description="Basic and acidic residues" evidence="1">
    <location>
        <begin position="2408"/>
        <end position="2438"/>
    </location>
</feature>
<feature type="compositionally biased region" description="Basic and acidic residues" evidence="1">
    <location>
        <begin position="909"/>
        <end position="920"/>
    </location>
</feature>
<proteinExistence type="predicted"/>
<evidence type="ECO:0000313" key="3">
    <source>
        <dbReference type="Proteomes" id="UP000623129"/>
    </source>
</evidence>
<feature type="compositionally biased region" description="Basic and acidic residues" evidence="1">
    <location>
        <begin position="1126"/>
        <end position="1138"/>
    </location>
</feature>
<evidence type="ECO:0000256" key="1">
    <source>
        <dbReference type="SAM" id="MobiDB-lite"/>
    </source>
</evidence>
<reference evidence="2" key="1">
    <citation type="submission" date="2020-01" db="EMBL/GenBank/DDBJ databases">
        <title>Genome sequence of Kobresia littledalei, the first chromosome-level genome in the family Cyperaceae.</title>
        <authorList>
            <person name="Qu G."/>
        </authorList>
    </citation>
    <scope>NUCLEOTIDE SEQUENCE</scope>
    <source>
        <strain evidence="2">C.B.Clarke</strain>
        <tissue evidence="2">Leaf</tissue>
    </source>
</reference>
<feature type="compositionally biased region" description="Polar residues" evidence="1">
    <location>
        <begin position="1928"/>
        <end position="1941"/>
    </location>
</feature>
<feature type="compositionally biased region" description="Basic and acidic residues" evidence="1">
    <location>
        <begin position="1438"/>
        <end position="1450"/>
    </location>
</feature>
<sequence length="2964" mass="329822">MASEEQQETIEEKKASNEAIDLQAIHNPITTESKKGQMEIKSDVLDENIVNKEGDLVKEETEIPSKLGIFVEPNQTITEKPESLEKCTENMEGELKEQEILRHEEAVSPLEKPTAQVQQEKVNGETENELYPTQFTEQLSPELVLKGDAIPANVTSIISEEAQEKIETEEVTKENGHQNQISKKDETEKDVIQINSTVALSEEDSQKEVELPIGHAGQSPEEDVTSEVEIPSSTTPLVEEEVLEEAKGENGALEEVKKEQIHQIETAKETMDEEKECLDETEDQNRDVSGVVTSEETIPEEASQGNQTPEMICEEVKQTEDPTLYDQPITIEETGKSDEGSEHISEEVKENDVAASATTPLISEEAEESADIKEDTKEEAHQDQILKEDETGEDANQTTSVVYLPEKSCENETEKTIENASGNPEEEEEVTKEVDLKEGQSVSSVTSPVSEEVLEEAKENIYAVEEVQNEQASEENWAEEKECHSAEAEVQNRDVSEVVVSEETMPEEASPEKETPEMISEEAKPSDDAMDMAEKDETRQNDNEENAAHKDLTSSHQTIANEETSKTDEGSEHISEKSTLESVTTRDISPEIEIKDAETEALTSETDDRNIEKLKNQDEAKSPEEVKLSESNDAPMEIEEETLNNFEEEKLEGDNKSKQKETDDEQEVKSCFTTEEQLGEPKAPPSEEEISAERDTIETKPIKETEGGEQNVAQNDITSDSKEAFSNDDKVVNYDEKAGQAMEMHIPEEHNANNGINGDELGEGNGKDDEADNRNVEEISEPAEAINNTEVSIDAEIPREEIEEAPQDTPCESTTLSEMEKENEGYKAVDSEIDNMAVKNSHEDPNELPDKADKDASASEDQIEEDGKVDINEHEEVEQKLEVEEKTEENLFDNIEHETAPGIQNEENPSEKDDNIKNEIIDESSDVEGSTKVTEAPEEYVQNRTSERSDKQDQLVPEKATEQDGLKISSNDNEYESEKLIIGDALSHEVEKASVILQNDDELDLKLKPEEKIKAETLTNEEITQRVEEVDEPCITHNKEEETPQITNPSEVPEVDLSQSETVVPETENLEVVSDEKFEDESKSSDKDSKSVELENTANELTELKERSIEPSNTREEQIDQLSLESDVKPTEPDRVTDEVSAQENSEVDATLSASEEQIGEGSVAQEESVILQQEDLIVEMPKEDAETEKFQIGDASSHEKEEPSVILQNDDELDLKMNPEEKIQAETLSNEEITQRVEEVEEPCITHNKEELPEAESTIECKEASNEPSISTIQQDQQSEESDAMPTEANQSTDGTSVEEGSETNTTLISSTEQIDERSISKDEGDKMQEEIIVAETPKEETEGESTEKQIEEIPQITNPSEVPEVDLSQSETVAPETENLEVVSDEKFGDESKSAGTDSKSVELESAANELTELKESSMEPSNTREAQIDQLSLESDVKPTELDRATDEVSAQENSEVDATLSASEEQIGEESVAQEESVILQEEDLKMPKEDAEMIEAAANEKHIEEEIPQIVHPSEITEEQLVESETAGPESEHLETVSNEKFGDESKLTETDLKSAQMESTPDELIEEKWNANLSSSERSVESKVLLQNTGERVQGEKTDAEMPKEEICQAIEAAEEPCDKHIEEEILKTADSEICNSAEEKEVDPQKFEHDKATEESASVEEKSDTSAILVPTEEQIEEKENVINESGDLPQSTTESVVVPEEKISRGVETNDEPSDMVIAGETPQIIPTSEITEKQLVESEIVGPDAEHLEMVSNEKFGDENKLSETDSTSGQMENTLDELIKEKSTVDLSASVEQISERSEESEGLVQNTGEQVQGEKPDAEMPKEEIGQSIEAAEAPCDKHIEGEICKTRDLEIFDTAEESKAVLTEKEVDPQKFGTETESPELEKATEESASVEEKSDATAIIVPGEGQIEEIEIANKESSGVPQSTTESVIVSEEKNSQGIETNDEPSDKDISVQSSKIANPEIHDVAVQSKIVSNDEEVDSEKLGTEIESNELEKATEESTSVEEKSDAGADLVPSEGQIEEIEFANKESSVAPQSTVELVTVPEESISQGIETNEEPSDKHIVGELHEKDISIDNFEASEEIHLVLEDKVDQGQTTASPVEQPDSKNVRTEMESAFLEKTNGDIDVKENLEETTVTSFVEEEEAVINQTDNGSEPIPVTSLTPDEIIKVIDEKIVPEETANSTETEKQQFQEEALDTVVTEPENQTKDEDLIRTETKEEISEIEKVGQEKDIPTEFLKAAEQKVVVDETSEDTEETVPNISEQNKEVEEEADQSEGPEDRDFASILSSFLISKVLSEENPSTDDGAKQNNVSFIPKALDAETISEITTDKKEPETADEEISYATSLREEEKPEIQEREEENGEKKAEEDGEGDGVEQDYLPVSRFLMDKILRQEENKNLGEEKAIEETDKQLIRDDGIQEEEKIEQNSNPVVEPEQKGETPSSFAEVARNFEKEETLIKKVDDTFVGDGEISIEEKTKETSSVAALPKREGEGSHSSIEVARDFEEEKPADNAPKPVEDENKTVVSDVGILSVEKNEEVNRSVVVVPEQEGEKNISPIEVVRDFEKEDKSIEQKNEALVTNEGISIIEKIEDNTVEETRDFDKDLKPAEIKDESLVSVDGACTPKKIEENNKVALHEQEGETEPSVVKEVDDLANGEQKKDLEEVLVNPHEFSKPEKIIDENKSVVMHEEEEQTTALIADEETPIDSKDVEENYVLVEHEVDQFEESKEINMPVSDATIPNLETKQNYLSTEIQDAESNLVRQVETTENGMKNSSVSFKEIEESLPDIPKLPMAGAETEAILQEPLEKQRDLEATEIRKELVGNETDYTCGEEQVKEGTGTVVEITQNKNQELTETEATKIEKKSEEIKDEEHKEEEKEEEGEEEEKHQDETEIIGRDLTVKAEARETETKSAQKKSQNILSGVGSKVKHSFAKVKKAITGKSKNVSPSAK</sequence>
<feature type="region of interest" description="Disordered" evidence="1">
    <location>
        <begin position="1510"/>
        <end position="1609"/>
    </location>
</feature>
<organism evidence="2 3">
    <name type="scientific">Carex littledalei</name>
    <dbReference type="NCBI Taxonomy" id="544730"/>
    <lineage>
        <taxon>Eukaryota</taxon>
        <taxon>Viridiplantae</taxon>
        <taxon>Streptophyta</taxon>
        <taxon>Embryophyta</taxon>
        <taxon>Tracheophyta</taxon>
        <taxon>Spermatophyta</taxon>
        <taxon>Magnoliopsida</taxon>
        <taxon>Liliopsida</taxon>
        <taxon>Poales</taxon>
        <taxon>Cyperaceae</taxon>
        <taxon>Cyperoideae</taxon>
        <taxon>Cariceae</taxon>
        <taxon>Carex</taxon>
        <taxon>Carex subgen. Euthyceras</taxon>
    </lineage>
</organism>
<feature type="region of interest" description="Disordered" evidence="1">
    <location>
        <begin position="2485"/>
        <end position="2535"/>
    </location>
</feature>
<feature type="compositionally biased region" description="Basic and acidic residues" evidence="1">
    <location>
        <begin position="652"/>
        <end position="661"/>
    </location>
</feature>
<feature type="compositionally biased region" description="Basic and acidic residues" evidence="1">
    <location>
        <begin position="865"/>
        <end position="884"/>
    </location>
</feature>
<dbReference type="OrthoDB" id="771720at2759"/>
<feature type="region of interest" description="Disordered" evidence="1">
    <location>
        <begin position="2408"/>
        <end position="2456"/>
    </location>
</feature>
<feature type="compositionally biased region" description="Basic and acidic residues" evidence="1">
    <location>
        <begin position="1645"/>
        <end position="1671"/>
    </location>
</feature>
<feature type="compositionally biased region" description="Basic and acidic residues" evidence="1">
    <location>
        <begin position="333"/>
        <end position="352"/>
    </location>
</feature>
<name>A0A833RE64_9POAL</name>
<feature type="compositionally biased region" description="Basic and acidic residues" evidence="1">
    <location>
        <begin position="510"/>
        <end position="553"/>
    </location>
</feature>
<accession>A0A833RE64</accession>
<feature type="compositionally biased region" description="Basic and acidic residues" evidence="1">
    <location>
        <begin position="818"/>
        <end position="830"/>
    </location>
</feature>
<feature type="compositionally biased region" description="Basic and acidic residues" evidence="1">
    <location>
        <begin position="1215"/>
        <end position="1225"/>
    </location>
</feature>
<feature type="compositionally biased region" description="Basic and acidic residues" evidence="1">
    <location>
        <begin position="1102"/>
        <end position="1118"/>
    </location>
</feature>
<feature type="compositionally biased region" description="Basic and acidic residues" evidence="1">
    <location>
        <begin position="719"/>
        <end position="729"/>
    </location>
</feature>
<feature type="compositionally biased region" description="Basic and acidic residues" evidence="1">
    <location>
        <begin position="478"/>
        <end position="496"/>
    </location>
</feature>
<feature type="compositionally biased region" description="Basic and acidic residues" evidence="1">
    <location>
        <begin position="765"/>
        <end position="777"/>
    </location>
</feature>
<feature type="region of interest" description="Disordered" evidence="1">
    <location>
        <begin position="2256"/>
        <end position="2296"/>
    </location>
</feature>